<feature type="chain" id="PRO_5045094803" evidence="2">
    <location>
        <begin position="21"/>
        <end position="540"/>
    </location>
</feature>
<dbReference type="Gene3D" id="3.50.30.30">
    <property type="match status" value="1"/>
</dbReference>
<gene>
    <name evidence="4" type="ORF">Q5H91_11275</name>
</gene>
<dbReference type="RefSeq" id="WP_305173506.1">
    <property type="nucleotide sequence ID" value="NZ_JAUUDS010000005.1"/>
</dbReference>
<dbReference type="InterPro" id="IPR045175">
    <property type="entry name" value="M28_fam"/>
</dbReference>
<feature type="signal peptide" evidence="2">
    <location>
        <begin position="1"/>
        <end position="20"/>
    </location>
</feature>
<reference evidence="4 5" key="1">
    <citation type="submission" date="2023-07" db="EMBL/GenBank/DDBJ databases">
        <authorList>
            <person name="Kim M.K."/>
        </authorList>
    </citation>
    <scope>NUCLEOTIDE SEQUENCE [LARGE SCALE GENOMIC DNA]</scope>
    <source>
        <strain evidence="4 5">KR1UV-12</strain>
    </source>
</reference>
<organism evidence="4 5">
    <name type="scientific">Sphingomonas aurea</name>
    <dbReference type="NCBI Taxonomy" id="3063994"/>
    <lineage>
        <taxon>Bacteria</taxon>
        <taxon>Pseudomonadati</taxon>
        <taxon>Pseudomonadota</taxon>
        <taxon>Alphaproteobacteria</taxon>
        <taxon>Sphingomonadales</taxon>
        <taxon>Sphingomonadaceae</taxon>
        <taxon>Sphingomonas</taxon>
    </lineage>
</organism>
<dbReference type="SUPFAM" id="SSF53187">
    <property type="entry name" value="Zn-dependent exopeptidases"/>
    <property type="match status" value="1"/>
</dbReference>
<proteinExistence type="predicted"/>
<dbReference type="SUPFAM" id="SSF52025">
    <property type="entry name" value="PA domain"/>
    <property type="match status" value="1"/>
</dbReference>
<keyword evidence="2" id="KW-0732">Signal</keyword>
<dbReference type="InterPro" id="IPR046450">
    <property type="entry name" value="PA_dom_sf"/>
</dbReference>
<accession>A0ABT9ELF1</accession>
<evidence type="ECO:0000256" key="1">
    <source>
        <dbReference type="SAM" id="MobiDB-lite"/>
    </source>
</evidence>
<feature type="region of interest" description="Disordered" evidence="1">
    <location>
        <begin position="469"/>
        <end position="494"/>
    </location>
</feature>
<dbReference type="PANTHER" id="PTHR12147">
    <property type="entry name" value="METALLOPEPTIDASE M28 FAMILY MEMBER"/>
    <property type="match status" value="1"/>
</dbReference>
<evidence type="ECO:0000313" key="4">
    <source>
        <dbReference type="EMBL" id="MDP1027797.1"/>
    </source>
</evidence>
<dbReference type="EMBL" id="JAUUDS010000005">
    <property type="protein sequence ID" value="MDP1027797.1"/>
    <property type="molecule type" value="Genomic_DNA"/>
</dbReference>
<feature type="domain" description="Peptidase M28" evidence="3">
    <location>
        <begin position="295"/>
        <end position="509"/>
    </location>
</feature>
<evidence type="ECO:0000313" key="5">
    <source>
        <dbReference type="Proteomes" id="UP001230685"/>
    </source>
</evidence>
<dbReference type="InterPro" id="IPR007484">
    <property type="entry name" value="Peptidase_M28"/>
</dbReference>
<dbReference type="PANTHER" id="PTHR12147:SF26">
    <property type="entry name" value="PEPTIDASE M28 DOMAIN-CONTAINING PROTEIN"/>
    <property type="match status" value="1"/>
</dbReference>
<dbReference type="Pfam" id="PF04389">
    <property type="entry name" value="Peptidase_M28"/>
    <property type="match status" value="1"/>
</dbReference>
<protein>
    <submittedName>
        <fullName evidence="4">M20/M25/M40 family metallo-hydrolase</fullName>
    </submittedName>
</protein>
<name>A0ABT9ELF1_9SPHN</name>
<keyword evidence="5" id="KW-1185">Reference proteome</keyword>
<comment type="caution">
    <text evidence="4">The sequence shown here is derived from an EMBL/GenBank/DDBJ whole genome shotgun (WGS) entry which is preliminary data.</text>
</comment>
<evidence type="ECO:0000256" key="2">
    <source>
        <dbReference type="SAM" id="SignalP"/>
    </source>
</evidence>
<evidence type="ECO:0000259" key="3">
    <source>
        <dbReference type="Pfam" id="PF04389"/>
    </source>
</evidence>
<dbReference type="Gene3D" id="3.40.630.10">
    <property type="entry name" value="Zn peptidases"/>
    <property type="match status" value="1"/>
</dbReference>
<sequence>MRSHILSLLLAPFLALPAAATSQTIPPEEAPIRADVGFLAADALRGREAGTNDFDVAAEYVVSRMTAAGLTPGAAGQWLQPVALGRAVAATRPALVLVKGAAATPLVFGTDYGGAPVIAAPAAAAVRRTIEGRLVFAGYGIVDPVLGRDDYKGLDAKGAIVVMMRGVPAGLPRPVAAVVGDMSRRARTAAAHGAVGVIYVTTDFPPAEFAAAAEQGWRIGRTLWLAPDGTPRDEGAPALATVTTAGAAKLFAGARLSLPAIVKAEEAGGPLPTGPLATTLRYTAAARTERRASGNVVGLLPGSDPKLAREYVVMSAHLDHLGIVPGPDGSDRIANGAQDNAVGVALMLDVARRFQAAGIRPRRPILFVALTGEEKGLLGSDYLVAHPPVPAGARIVADLNLDMPVLLSPLRDVVAHGGDRSTLGRIAAAAAQANGLTVATDWEPEQGRFARSDQFSFALAGIPALSLKAGPSGGSDQKQRAFAKSTYHTPRDDLTQPIEWSSAPLFARLNTEILRRIADADAAPTWNAGDYFGERARRGE</sequence>
<dbReference type="Proteomes" id="UP001230685">
    <property type="component" value="Unassembled WGS sequence"/>
</dbReference>